<evidence type="ECO:0000313" key="2">
    <source>
        <dbReference type="Proteomes" id="UP000243052"/>
    </source>
</evidence>
<reference evidence="1 2" key="1">
    <citation type="submission" date="2016-01" db="EMBL/GenBank/DDBJ databases">
        <title>Genome sequence of the yeast Holleya sinecauda.</title>
        <authorList>
            <person name="Dietrich F.S."/>
        </authorList>
    </citation>
    <scope>NUCLEOTIDE SEQUENCE [LARGE SCALE GENOMIC DNA]</scope>
    <source>
        <strain evidence="1 2">ATCC 58844</strain>
    </source>
</reference>
<protein>
    <submittedName>
        <fullName evidence="1">HBL274Cp</fullName>
    </submittedName>
</protein>
<dbReference type="GeneID" id="28721770"/>
<organism evidence="1 2">
    <name type="scientific">Eremothecium sinecaudum</name>
    <dbReference type="NCBI Taxonomy" id="45286"/>
    <lineage>
        <taxon>Eukaryota</taxon>
        <taxon>Fungi</taxon>
        <taxon>Dikarya</taxon>
        <taxon>Ascomycota</taxon>
        <taxon>Saccharomycotina</taxon>
        <taxon>Saccharomycetes</taxon>
        <taxon>Saccharomycetales</taxon>
        <taxon>Saccharomycetaceae</taxon>
        <taxon>Eremothecium</taxon>
    </lineage>
</organism>
<name>A0A109UW37_9SACH</name>
<proteinExistence type="predicted"/>
<keyword evidence="2" id="KW-1185">Reference proteome</keyword>
<evidence type="ECO:0000313" key="1">
    <source>
        <dbReference type="EMBL" id="AMD18628.1"/>
    </source>
</evidence>
<dbReference type="Proteomes" id="UP000243052">
    <property type="component" value="Chromosome ii"/>
</dbReference>
<dbReference type="RefSeq" id="XP_017985624.1">
    <property type="nucleotide sequence ID" value="XM_018130280.1"/>
</dbReference>
<gene>
    <name evidence="1" type="ORF">AW171_hschr2137</name>
</gene>
<accession>A0A109UW37</accession>
<dbReference type="OrthoDB" id="10537538at2759"/>
<dbReference type="EMBL" id="CP014242">
    <property type="protein sequence ID" value="AMD18628.1"/>
    <property type="molecule type" value="Genomic_DNA"/>
</dbReference>
<dbReference type="AlphaFoldDB" id="A0A109UW37"/>
<sequence>MSSIIVPLKDFFTKYHIPLEVQERFGLHNEDVKSVAEAVFTRVKHQESEKVRTVRSAECTLIQPSLKKPKLDPEWSFGSQATMSFMEYREGPSIGQTILTSAGSMIHSEETGVSFKDRGSSGSILQSENCTQQEFMLFDSEISMQCIIDSEPVTASRSSSPLEVLD</sequence>